<keyword evidence="14" id="KW-1185">Reference proteome</keyword>
<evidence type="ECO:0000256" key="3">
    <source>
        <dbReference type="ARBA" id="ARBA00006753"/>
    </source>
</evidence>
<evidence type="ECO:0000259" key="12">
    <source>
        <dbReference type="Pfam" id="PF03447"/>
    </source>
</evidence>
<dbReference type="RefSeq" id="WP_343165542.1">
    <property type="nucleotide sequence ID" value="NZ_JBHRSV010000006.1"/>
</dbReference>
<dbReference type="Pfam" id="PF03447">
    <property type="entry name" value="NAD_binding_3"/>
    <property type="match status" value="1"/>
</dbReference>
<dbReference type="InterPro" id="IPR005106">
    <property type="entry name" value="Asp/hSer_DH_NAD-bd"/>
</dbReference>
<name>A0ABV6ZW71_9PROT</name>
<comment type="pathway">
    <text evidence="2">Amino-acid biosynthesis; L-methionine biosynthesis via de novo pathway; L-homoserine from L-aspartate: step 3/3.</text>
</comment>
<dbReference type="Pfam" id="PF00742">
    <property type="entry name" value="Homoserine_dh"/>
    <property type="match status" value="1"/>
</dbReference>
<comment type="caution">
    <text evidence="13">The sequence shown here is derived from an EMBL/GenBank/DDBJ whole genome shotgun (WGS) entry which is preliminary data.</text>
</comment>
<evidence type="ECO:0000313" key="13">
    <source>
        <dbReference type="EMBL" id="MFC2925662.1"/>
    </source>
</evidence>
<dbReference type="Gene3D" id="3.40.50.720">
    <property type="entry name" value="NAD(P)-binding Rossmann-like Domain"/>
    <property type="match status" value="1"/>
</dbReference>
<feature type="domain" description="Aspartate/homoserine dehydrogenase NAD-binding" evidence="12">
    <location>
        <begin position="31"/>
        <end position="131"/>
    </location>
</feature>
<dbReference type="NCBIfam" id="NF004976">
    <property type="entry name" value="PRK06349.1"/>
    <property type="match status" value="1"/>
</dbReference>
<dbReference type="PANTHER" id="PTHR43331">
    <property type="entry name" value="HOMOSERINE DEHYDROGENASE"/>
    <property type="match status" value="1"/>
</dbReference>
<dbReference type="Gene3D" id="3.30.360.10">
    <property type="entry name" value="Dihydrodipicolinate Reductase, domain 2"/>
    <property type="match status" value="1"/>
</dbReference>
<dbReference type="PROSITE" id="PS01042">
    <property type="entry name" value="HOMOSER_DHGENASE"/>
    <property type="match status" value="1"/>
</dbReference>
<evidence type="ECO:0000256" key="2">
    <source>
        <dbReference type="ARBA" id="ARBA00005062"/>
    </source>
</evidence>
<dbReference type="Proteomes" id="UP001595379">
    <property type="component" value="Unassembled WGS sequence"/>
</dbReference>
<comment type="similarity">
    <text evidence="3 10">Belongs to the homoserine dehydrogenase family.</text>
</comment>
<dbReference type="InterPro" id="IPR036291">
    <property type="entry name" value="NAD(P)-bd_dom_sf"/>
</dbReference>
<evidence type="ECO:0000256" key="1">
    <source>
        <dbReference type="ARBA" id="ARBA00005056"/>
    </source>
</evidence>
<evidence type="ECO:0000256" key="6">
    <source>
        <dbReference type="ARBA" id="ARBA00022605"/>
    </source>
</evidence>
<dbReference type="EC" id="1.1.1.3" evidence="4"/>
<feature type="domain" description="Homoserine dehydrogenase catalytic" evidence="11">
    <location>
        <begin position="145"/>
        <end position="320"/>
    </location>
</feature>
<reference evidence="14" key="1">
    <citation type="journal article" date="2019" name="Int. J. Syst. Evol. Microbiol.">
        <title>The Global Catalogue of Microorganisms (GCM) 10K type strain sequencing project: providing services to taxonomists for standard genome sequencing and annotation.</title>
        <authorList>
            <consortium name="The Broad Institute Genomics Platform"/>
            <consortium name="The Broad Institute Genome Sequencing Center for Infectious Disease"/>
            <person name="Wu L."/>
            <person name="Ma J."/>
        </authorList>
    </citation>
    <scope>NUCLEOTIDE SEQUENCE [LARGE SCALE GENOMIC DNA]</scope>
    <source>
        <strain evidence="14">KCTC 52487</strain>
    </source>
</reference>
<dbReference type="PANTHER" id="PTHR43331:SF1">
    <property type="entry name" value="HOMOSERINE DEHYDROGENASE"/>
    <property type="match status" value="1"/>
</dbReference>
<organism evidence="13 14">
    <name type="scientific">Hyphobacterium vulgare</name>
    <dbReference type="NCBI Taxonomy" id="1736751"/>
    <lineage>
        <taxon>Bacteria</taxon>
        <taxon>Pseudomonadati</taxon>
        <taxon>Pseudomonadota</taxon>
        <taxon>Alphaproteobacteria</taxon>
        <taxon>Maricaulales</taxon>
        <taxon>Maricaulaceae</taxon>
        <taxon>Hyphobacterium</taxon>
    </lineage>
</organism>
<dbReference type="SUPFAM" id="SSF55347">
    <property type="entry name" value="Glyceraldehyde-3-phosphate dehydrogenase-like, C-terminal domain"/>
    <property type="match status" value="1"/>
</dbReference>
<dbReference type="EMBL" id="JBHRSV010000006">
    <property type="protein sequence ID" value="MFC2925662.1"/>
    <property type="molecule type" value="Genomic_DNA"/>
</dbReference>
<sequence length="330" mass="34091">MSLSLLVSSPASPTPFPRVLPERPLRAVLLGCGTVGGGVLDGIRQSLAGDVTVEAILVSRHRKGRAPGRFFTEAESVFAAGPRLVIDCLPDGELAERLLELALQSGADIVSANKAVIARRPDVAVRARERGQILRFSAAVGGELPVLETVSRVRGEGRAILAVAGVVNGTSNFVLDRLAEGAGLDTAIRAAQALGFAEADPSADLEGRDAAAKLTLIARAAFGRDPDSVTLEAIDAGTPGRVREAAACGYRLRQIAILRATNAGVEASVSLTPRAPGDPLGDVRDEENAVRISCEGGDTILLTGRGAGREATASSVLSDIRAVIAARCGR</sequence>
<keyword evidence="9" id="KW-0486">Methionine biosynthesis</keyword>
<evidence type="ECO:0000256" key="8">
    <source>
        <dbReference type="ARBA" id="ARBA00023002"/>
    </source>
</evidence>
<evidence type="ECO:0000256" key="7">
    <source>
        <dbReference type="ARBA" id="ARBA00022697"/>
    </source>
</evidence>
<accession>A0ABV6ZW71</accession>
<evidence type="ECO:0000256" key="9">
    <source>
        <dbReference type="ARBA" id="ARBA00023167"/>
    </source>
</evidence>
<keyword evidence="8" id="KW-0560">Oxidoreductase</keyword>
<dbReference type="InterPro" id="IPR019811">
    <property type="entry name" value="HDH_CS"/>
</dbReference>
<evidence type="ECO:0000256" key="5">
    <source>
        <dbReference type="ARBA" id="ARBA00013376"/>
    </source>
</evidence>
<gene>
    <name evidence="13" type="ORF">ACFOOR_06055</name>
</gene>
<dbReference type="SUPFAM" id="SSF51735">
    <property type="entry name" value="NAD(P)-binding Rossmann-fold domains"/>
    <property type="match status" value="1"/>
</dbReference>
<proteinExistence type="inferred from homology"/>
<evidence type="ECO:0000313" key="14">
    <source>
        <dbReference type="Proteomes" id="UP001595379"/>
    </source>
</evidence>
<comment type="pathway">
    <text evidence="1">Amino-acid biosynthesis; L-threonine biosynthesis; L-threonine from L-aspartate: step 3/5.</text>
</comment>
<dbReference type="InterPro" id="IPR001342">
    <property type="entry name" value="HDH_cat"/>
</dbReference>
<protein>
    <recommendedName>
        <fullName evidence="5">Homoserine dehydrogenase</fullName>
        <ecNumber evidence="4">1.1.1.3</ecNumber>
    </recommendedName>
</protein>
<evidence type="ECO:0000256" key="10">
    <source>
        <dbReference type="RuleBase" id="RU004171"/>
    </source>
</evidence>
<keyword evidence="7" id="KW-0791">Threonine biosynthesis</keyword>
<keyword evidence="6" id="KW-0028">Amino-acid biosynthesis</keyword>
<evidence type="ECO:0000259" key="11">
    <source>
        <dbReference type="Pfam" id="PF00742"/>
    </source>
</evidence>
<evidence type="ECO:0000256" key="4">
    <source>
        <dbReference type="ARBA" id="ARBA00013213"/>
    </source>
</evidence>